<name>A0A1H4IT62_9MICO</name>
<evidence type="ECO:0000313" key="3">
    <source>
        <dbReference type="Proteomes" id="UP000183750"/>
    </source>
</evidence>
<sequence>MKASTGYLLGAFGFLLAAAYLLLSPASEWHWVVAVGMTLAAGVMYTVQWVRERRRERADEAPESG</sequence>
<dbReference type="RefSeq" id="WP_060928628.1">
    <property type="nucleotide sequence ID" value="NZ_FNSQ01000005.1"/>
</dbReference>
<evidence type="ECO:0000313" key="2">
    <source>
        <dbReference type="EMBL" id="SEB37250.1"/>
    </source>
</evidence>
<keyword evidence="1" id="KW-0812">Transmembrane</keyword>
<reference evidence="3" key="1">
    <citation type="submission" date="2016-10" db="EMBL/GenBank/DDBJ databases">
        <authorList>
            <person name="Varghese N."/>
            <person name="Submissions S."/>
        </authorList>
    </citation>
    <scope>NUCLEOTIDE SEQUENCE [LARGE SCALE GENOMIC DNA]</scope>
    <source>
        <strain evidence="3">DSM 16089</strain>
    </source>
</reference>
<organism evidence="2 3">
    <name type="scientific">Microbacterium hydrocarbonoxydans</name>
    <dbReference type="NCBI Taxonomy" id="273678"/>
    <lineage>
        <taxon>Bacteria</taxon>
        <taxon>Bacillati</taxon>
        <taxon>Actinomycetota</taxon>
        <taxon>Actinomycetes</taxon>
        <taxon>Micrococcales</taxon>
        <taxon>Microbacteriaceae</taxon>
        <taxon>Microbacterium</taxon>
    </lineage>
</organism>
<proteinExistence type="predicted"/>
<dbReference type="EMBL" id="FNSQ01000005">
    <property type="protein sequence ID" value="SEB37250.1"/>
    <property type="molecule type" value="Genomic_DNA"/>
</dbReference>
<feature type="transmembrane region" description="Helical" evidence="1">
    <location>
        <begin position="29"/>
        <end position="47"/>
    </location>
</feature>
<protein>
    <submittedName>
        <fullName evidence="2">Uncharacterized protein</fullName>
    </submittedName>
</protein>
<dbReference type="Proteomes" id="UP000183750">
    <property type="component" value="Unassembled WGS sequence"/>
</dbReference>
<accession>A0A1H4IT62</accession>
<gene>
    <name evidence="2" type="ORF">SAMN04489807_0254</name>
</gene>
<keyword evidence="1" id="KW-0472">Membrane</keyword>
<dbReference type="AlphaFoldDB" id="A0A1H4IT62"/>
<evidence type="ECO:0000256" key="1">
    <source>
        <dbReference type="SAM" id="Phobius"/>
    </source>
</evidence>
<keyword evidence="3" id="KW-1185">Reference proteome</keyword>
<feature type="transmembrane region" description="Helical" evidence="1">
    <location>
        <begin position="7"/>
        <end position="23"/>
    </location>
</feature>
<keyword evidence="1" id="KW-1133">Transmembrane helix</keyword>